<dbReference type="GO" id="GO:0008253">
    <property type="term" value="F:5'-nucleotidase activity"/>
    <property type="evidence" value="ECO:0007669"/>
    <property type="project" value="TreeGrafter"/>
</dbReference>
<sequence>MFASKRRQFGALAALGATACVLAGQAGASSASLPLASGAQGSFGAPGAPTSVGARVVAGGVKVSWKAPAAASPALTKFVVTGGPGSCPVVLGPHARSTLMPAAKGQSWVRPRVQAVNAYGYSPAALGARRLRVIPGDDFRNVQILQFSDFHGALEASNSNIGAAVLSTAFERDRKYSKSTFTAVSGDSIGGAPPISSAFEERPTIEALNLMGVDVSTFGNHEHDRTLAHLRQMIDLSKFKWTVANYSTLAPLKGKKNSTRSYVIVKRGGVKVGFVGMNTPETTDLVKPGNLDYAAGKAIKIGAGVGSVQAKIDAARRAGADVVIALVHQGWSSNEGGKALGPLVTVAGQLRRIAGVYGGHTHQPYMSIVGSNSAAETRNSGQQYSRLQICLNRKTGKITGAAAEAVDRAELASVKPDPATAKMVAGYQKQLGAKYDVKLGSVNGVFPRGGTPPVERSGETPMGDITADALRTAYGTDFVITNGGGIRDSFPAAGYIPNVKIVRPPGPAPYDVLLGDIMTVYPFSSNASTTTMTGQQLWKAIENGVSKWPGDGRFPQISGFKFSFNPDLAPGSRVRSVTRLDGTPIPQGATVFTVTTLSYMVEGGDGYIGCFNQSAAKIHGPYEEPLVDLLKADLAAGRVTSVPSLDGRILRVGG</sequence>
<dbReference type="Pfam" id="PF00149">
    <property type="entry name" value="Metallophos"/>
    <property type="match status" value="1"/>
</dbReference>
<dbReference type="PROSITE" id="PS51257">
    <property type="entry name" value="PROKAR_LIPOPROTEIN"/>
    <property type="match status" value="1"/>
</dbReference>
<protein>
    <submittedName>
        <fullName evidence="4">Unannotated protein</fullName>
    </submittedName>
</protein>
<proteinExistence type="predicted"/>
<evidence type="ECO:0000259" key="3">
    <source>
        <dbReference type="Pfam" id="PF02872"/>
    </source>
</evidence>
<dbReference type="SUPFAM" id="SSF55816">
    <property type="entry name" value="5'-nucleotidase (syn. UDP-sugar hydrolase), C-terminal domain"/>
    <property type="match status" value="1"/>
</dbReference>
<dbReference type="Gene3D" id="3.60.21.10">
    <property type="match status" value="1"/>
</dbReference>
<dbReference type="AlphaFoldDB" id="A0A6J5ZJ57"/>
<dbReference type="EMBL" id="CAESAO010000049">
    <property type="protein sequence ID" value="CAB4342555.1"/>
    <property type="molecule type" value="Genomic_DNA"/>
</dbReference>
<dbReference type="Gene3D" id="3.90.780.10">
    <property type="entry name" value="5'-Nucleotidase, C-terminal domain"/>
    <property type="match status" value="1"/>
</dbReference>
<dbReference type="InterPro" id="IPR036907">
    <property type="entry name" value="5'-Nucleotdase_C_sf"/>
</dbReference>
<gene>
    <name evidence="4" type="ORF">UFOPK3522_00732</name>
</gene>
<feature type="domain" description="5'-Nucleotidase C-terminal" evidence="3">
    <location>
        <begin position="454"/>
        <end position="607"/>
    </location>
</feature>
<evidence type="ECO:0000259" key="2">
    <source>
        <dbReference type="Pfam" id="PF00149"/>
    </source>
</evidence>
<dbReference type="Pfam" id="PF02872">
    <property type="entry name" value="5_nucleotid_C"/>
    <property type="match status" value="1"/>
</dbReference>
<organism evidence="4">
    <name type="scientific">freshwater metagenome</name>
    <dbReference type="NCBI Taxonomy" id="449393"/>
    <lineage>
        <taxon>unclassified sequences</taxon>
        <taxon>metagenomes</taxon>
        <taxon>ecological metagenomes</taxon>
    </lineage>
</organism>
<keyword evidence="1" id="KW-0732">Signal</keyword>
<accession>A0A6J5ZJ57</accession>
<dbReference type="GO" id="GO:0008768">
    <property type="term" value="F:UDP-sugar diphosphatase activity"/>
    <property type="evidence" value="ECO:0007669"/>
    <property type="project" value="TreeGrafter"/>
</dbReference>
<evidence type="ECO:0000256" key="1">
    <source>
        <dbReference type="ARBA" id="ARBA00022729"/>
    </source>
</evidence>
<evidence type="ECO:0000313" key="4">
    <source>
        <dbReference type="EMBL" id="CAB4342555.1"/>
    </source>
</evidence>
<dbReference type="PANTHER" id="PTHR11575">
    <property type="entry name" value="5'-NUCLEOTIDASE-RELATED"/>
    <property type="match status" value="1"/>
</dbReference>
<dbReference type="GO" id="GO:0009166">
    <property type="term" value="P:nucleotide catabolic process"/>
    <property type="evidence" value="ECO:0007669"/>
    <property type="project" value="InterPro"/>
</dbReference>
<name>A0A6J5ZJ57_9ZZZZ</name>
<dbReference type="InterPro" id="IPR006179">
    <property type="entry name" value="5_nucleotidase/apyrase"/>
</dbReference>
<reference evidence="4" key="1">
    <citation type="submission" date="2020-05" db="EMBL/GenBank/DDBJ databases">
        <authorList>
            <person name="Chiriac C."/>
            <person name="Salcher M."/>
            <person name="Ghai R."/>
            <person name="Kavagutti S V."/>
        </authorList>
    </citation>
    <scope>NUCLEOTIDE SEQUENCE</scope>
</reference>
<dbReference type="PRINTS" id="PR01607">
    <property type="entry name" value="APYRASEFAMLY"/>
</dbReference>
<dbReference type="SUPFAM" id="SSF56300">
    <property type="entry name" value="Metallo-dependent phosphatases"/>
    <property type="match status" value="1"/>
</dbReference>
<dbReference type="GO" id="GO:0030288">
    <property type="term" value="C:outer membrane-bounded periplasmic space"/>
    <property type="evidence" value="ECO:0007669"/>
    <property type="project" value="TreeGrafter"/>
</dbReference>
<feature type="domain" description="Calcineurin-like phosphoesterase" evidence="2">
    <location>
        <begin position="144"/>
        <end position="364"/>
    </location>
</feature>
<dbReference type="InterPro" id="IPR029052">
    <property type="entry name" value="Metallo-depent_PP-like"/>
</dbReference>
<dbReference type="InterPro" id="IPR004843">
    <property type="entry name" value="Calcineurin-like_PHP"/>
</dbReference>
<dbReference type="PANTHER" id="PTHR11575:SF24">
    <property type="entry name" value="5'-NUCLEOTIDASE"/>
    <property type="match status" value="1"/>
</dbReference>
<dbReference type="InterPro" id="IPR036116">
    <property type="entry name" value="FN3_sf"/>
</dbReference>
<dbReference type="InterPro" id="IPR008334">
    <property type="entry name" value="5'-Nucleotdase_C"/>
</dbReference>
<dbReference type="SUPFAM" id="SSF49265">
    <property type="entry name" value="Fibronectin type III"/>
    <property type="match status" value="1"/>
</dbReference>